<dbReference type="Proteomes" id="UP000186657">
    <property type="component" value="Unassembled WGS sequence"/>
</dbReference>
<feature type="transmembrane region" description="Helical" evidence="1">
    <location>
        <begin position="12"/>
        <end position="32"/>
    </location>
</feature>
<name>A0A1U7N3X8_9CYAN</name>
<evidence type="ECO:0000256" key="1">
    <source>
        <dbReference type="SAM" id="Phobius"/>
    </source>
</evidence>
<evidence type="ECO:0000313" key="2">
    <source>
        <dbReference type="EMBL" id="OLT60659.1"/>
    </source>
</evidence>
<dbReference type="EMBL" id="MKZS01000001">
    <property type="protein sequence ID" value="OLT60659.1"/>
    <property type="molecule type" value="Genomic_DNA"/>
</dbReference>
<keyword evidence="1" id="KW-0812">Transmembrane</keyword>
<dbReference type="AlphaFoldDB" id="A0A1U7N3X8"/>
<evidence type="ECO:0000313" key="3">
    <source>
        <dbReference type="Proteomes" id="UP000186657"/>
    </source>
</evidence>
<keyword evidence="3" id="KW-1185">Reference proteome</keyword>
<gene>
    <name evidence="2" type="ORF">BJP37_18225</name>
</gene>
<comment type="caution">
    <text evidence="2">The sequence shown here is derived from an EMBL/GenBank/DDBJ whole genome shotgun (WGS) entry which is preliminary data.</text>
</comment>
<reference evidence="2 3" key="1">
    <citation type="submission" date="2016-10" db="EMBL/GenBank/DDBJ databases">
        <title>Comparative genomics uncovers the prolific and rare metabolic potential of the cyanobacterial genus Moorea.</title>
        <authorList>
            <person name="Leao T."/>
            <person name="Castelao G."/>
            <person name="Korobeynikov A."/>
            <person name="Monroe E.A."/>
            <person name="Podell S."/>
            <person name="Glukhov E."/>
            <person name="Allen E."/>
            <person name="Gerwick W.H."/>
            <person name="Gerwick L."/>
        </authorList>
    </citation>
    <scope>NUCLEOTIDE SEQUENCE [LARGE SCALE GENOMIC DNA]</scope>
    <source>
        <strain evidence="2 3">PNG5-198</strain>
    </source>
</reference>
<keyword evidence="1" id="KW-0472">Membrane</keyword>
<organism evidence="2 3">
    <name type="scientific">Moorena bouillonii PNG</name>
    <dbReference type="NCBI Taxonomy" id="568701"/>
    <lineage>
        <taxon>Bacteria</taxon>
        <taxon>Bacillati</taxon>
        <taxon>Cyanobacteriota</taxon>
        <taxon>Cyanophyceae</taxon>
        <taxon>Coleofasciculales</taxon>
        <taxon>Coleofasciculaceae</taxon>
        <taxon>Moorena</taxon>
    </lineage>
</organism>
<proteinExistence type="predicted"/>
<keyword evidence="1" id="KW-1133">Transmembrane helix</keyword>
<sequence>MENTKVNDRRFLTLVFLISIAYTLATFLGEYLQSLKVTEYICRPTEPGRSVERHSYFSIGLLAPVWVQSWEMWSDLVTRLIKLKPHKRLHFQRGILALSVIQSTL</sequence>
<accession>A0A1U7N3X8</accession>
<protein>
    <submittedName>
        <fullName evidence="2">Uncharacterized protein</fullName>
    </submittedName>
</protein>